<evidence type="ECO:0000256" key="1">
    <source>
        <dbReference type="ARBA" id="ARBA00023235"/>
    </source>
</evidence>
<evidence type="ECO:0000313" key="3">
    <source>
        <dbReference type="EMBL" id="MFD1670535.1"/>
    </source>
</evidence>
<dbReference type="SMART" id="SM00830">
    <property type="entry name" value="CM_2"/>
    <property type="match status" value="1"/>
</dbReference>
<sequence>MLEKQRQQIDSIDQQLVALFEERLAVAEEIAQVKYQGHLGLTDRGREAVLLENLINNVANETYKPYIKDLYRDIFLVSKQLQANTIKKLQDADR</sequence>
<dbReference type="NCBIfam" id="TIGR01805">
    <property type="entry name" value="CM_mono_grmpos"/>
    <property type="match status" value="1"/>
</dbReference>
<feature type="domain" description="Chorismate mutase" evidence="2">
    <location>
        <begin position="1"/>
        <end position="86"/>
    </location>
</feature>
<dbReference type="InterPro" id="IPR036263">
    <property type="entry name" value="Chorismate_II_sf"/>
</dbReference>
<dbReference type="SUPFAM" id="SSF48600">
    <property type="entry name" value="Chorismate mutase II"/>
    <property type="match status" value="1"/>
</dbReference>
<keyword evidence="1 3" id="KW-0413">Isomerase</keyword>
<dbReference type="Pfam" id="PF01817">
    <property type="entry name" value="CM_2"/>
    <property type="match status" value="1"/>
</dbReference>
<accession>A0ABW4J504</accession>
<dbReference type="Gene3D" id="1.20.59.10">
    <property type="entry name" value="Chorismate mutase"/>
    <property type="match status" value="1"/>
</dbReference>
<evidence type="ECO:0000313" key="4">
    <source>
        <dbReference type="Proteomes" id="UP001597267"/>
    </source>
</evidence>
<proteinExistence type="predicted"/>
<dbReference type="InterPro" id="IPR002701">
    <property type="entry name" value="CM_II_prokaryot"/>
</dbReference>
<dbReference type="EC" id="5.4.99.5" evidence="3"/>
<dbReference type="PANTHER" id="PTHR38041">
    <property type="entry name" value="CHORISMATE MUTASE"/>
    <property type="match status" value="1"/>
</dbReference>
<reference evidence="4" key="1">
    <citation type="journal article" date="2019" name="Int. J. Syst. Evol. Microbiol.">
        <title>The Global Catalogue of Microorganisms (GCM) 10K type strain sequencing project: providing services to taxonomists for standard genome sequencing and annotation.</title>
        <authorList>
            <consortium name="The Broad Institute Genomics Platform"/>
            <consortium name="The Broad Institute Genome Sequencing Center for Infectious Disease"/>
            <person name="Wu L."/>
            <person name="Ma J."/>
        </authorList>
    </citation>
    <scope>NUCLEOTIDE SEQUENCE [LARGE SCALE GENOMIC DNA]</scope>
    <source>
        <strain evidence="4">CCM 8896</strain>
    </source>
</reference>
<dbReference type="EMBL" id="JBHTOP010000001">
    <property type="protein sequence ID" value="MFD1670535.1"/>
    <property type="molecule type" value="Genomic_DNA"/>
</dbReference>
<dbReference type="PROSITE" id="PS51168">
    <property type="entry name" value="CHORISMATE_MUT_2"/>
    <property type="match status" value="1"/>
</dbReference>
<keyword evidence="4" id="KW-1185">Reference proteome</keyword>
<dbReference type="InterPro" id="IPR051331">
    <property type="entry name" value="Chorismate_mutase-related"/>
</dbReference>
<evidence type="ECO:0000259" key="2">
    <source>
        <dbReference type="PROSITE" id="PS51168"/>
    </source>
</evidence>
<dbReference type="GO" id="GO:0004106">
    <property type="term" value="F:chorismate mutase activity"/>
    <property type="evidence" value="ECO:0007669"/>
    <property type="project" value="UniProtKB-EC"/>
</dbReference>
<dbReference type="Proteomes" id="UP001597267">
    <property type="component" value="Unassembled WGS sequence"/>
</dbReference>
<protein>
    <submittedName>
        <fullName evidence="3">Chorismate mutase</fullName>
        <ecNumber evidence="3">5.4.99.5</ecNumber>
    </submittedName>
</protein>
<dbReference type="InterPro" id="IPR011279">
    <property type="entry name" value="Chorismate_mutase_GmP"/>
</dbReference>
<name>A0ABW4J504_9LACO</name>
<comment type="caution">
    <text evidence="3">The sequence shown here is derived from an EMBL/GenBank/DDBJ whole genome shotgun (WGS) entry which is preliminary data.</text>
</comment>
<gene>
    <name evidence="3" type="ORF">ACFQ5M_00325</name>
</gene>
<dbReference type="RefSeq" id="WP_125714628.1">
    <property type="nucleotide sequence ID" value="NZ_JBHTOP010000001.1"/>
</dbReference>
<dbReference type="PANTHER" id="PTHR38041:SF1">
    <property type="entry name" value="CHORISMATE MUTASE"/>
    <property type="match status" value="1"/>
</dbReference>
<organism evidence="3 4">
    <name type="scientific">Agrilactobacillus yilanensis</name>
    <dbReference type="NCBI Taxonomy" id="2485997"/>
    <lineage>
        <taxon>Bacteria</taxon>
        <taxon>Bacillati</taxon>
        <taxon>Bacillota</taxon>
        <taxon>Bacilli</taxon>
        <taxon>Lactobacillales</taxon>
        <taxon>Lactobacillaceae</taxon>
        <taxon>Agrilactobacillus</taxon>
    </lineage>
</organism>
<dbReference type="InterPro" id="IPR036979">
    <property type="entry name" value="CM_dom_sf"/>
</dbReference>